<dbReference type="EMBL" id="FMDN01000012">
    <property type="protein sequence ID" value="SCG58503.1"/>
    <property type="molecule type" value="Genomic_DNA"/>
</dbReference>
<organism evidence="2 3">
    <name type="scientific">Micromonospora halophytica</name>
    <dbReference type="NCBI Taxonomy" id="47864"/>
    <lineage>
        <taxon>Bacteria</taxon>
        <taxon>Bacillati</taxon>
        <taxon>Actinomycetota</taxon>
        <taxon>Actinomycetes</taxon>
        <taxon>Micromonosporales</taxon>
        <taxon>Micromonosporaceae</taxon>
        <taxon>Micromonospora</taxon>
    </lineage>
</organism>
<accession>A0A1C5IK59</accession>
<dbReference type="SUPFAM" id="SSF54427">
    <property type="entry name" value="NTF2-like"/>
    <property type="match status" value="1"/>
</dbReference>
<sequence>MSLTTAQQAFERTYAEVLQFYAEHIQAMDEGRAEEVALTFTEDASLVSPPKIAEPVRGRANLRAGLRKAADAQAAEGVRYRRCHTMMSVRPGPDAELFVRAYVQVVRTGPDGGSHLHAMCVCEDVLVRRDGALKIRERVVTRDDQLRVDPGSSAHG</sequence>
<name>A0A1C5IK59_9ACTN</name>
<dbReference type="STRING" id="47864.GA0070560_11265"/>
<dbReference type="Proteomes" id="UP000199408">
    <property type="component" value="Unassembled WGS sequence"/>
</dbReference>
<evidence type="ECO:0000259" key="1">
    <source>
        <dbReference type="Pfam" id="PF13577"/>
    </source>
</evidence>
<proteinExistence type="predicted"/>
<protein>
    <submittedName>
        <fullName evidence="2">SnoaL-like domain-containing protein</fullName>
    </submittedName>
</protein>
<dbReference type="Pfam" id="PF13577">
    <property type="entry name" value="SnoaL_4"/>
    <property type="match status" value="1"/>
</dbReference>
<evidence type="ECO:0000313" key="2">
    <source>
        <dbReference type="EMBL" id="SCG58503.1"/>
    </source>
</evidence>
<dbReference type="CDD" id="cd00531">
    <property type="entry name" value="NTF2_like"/>
    <property type="match status" value="1"/>
</dbReference>
<reference evidence="3" key="1">
    <citation type="submission" date="2016-06" db="EMBL/GenBank/DDBJ databases">
        <authorList>
            <person name="Varghese N."/>
        </authorList>
    </citation>
    <scope>NUCLEOTIDE SEQUENCE [LARGE SCALE GENOMIC DNA]</scope>
    <source>
        <strain evidence="3">DSM 43171</strain>
    </source>
</reference>
<evidence type="ECO:0000313" key="3">
    <source>
        <dbReference type="Proteomes" id="UP000199408"/>
    </source>
</evidence>
<dbReference type="Gene3D" id="3.10.450.50">
    <property type="match status" value="1"/>
</dbReference>
<dbReference type="InterPro" id="IPR032710">
    <property type="entry name" value="NTF2-like_dom_sf"/>
</dbReference>
<dbReference type="OrthoDB" id="9130903at2"/>
<keyword evidence="3" id="KW-1185">Reference proteome</keyword>
<gene>
    <name evidence="2" type="ORF">GA0070560_11265</name>
</gene>
<dbReference type="InterPro" id="IPR037401">
    <property type="entry name" value="SnoaL-like"/>
</dbReference>
<feature type="domain" description="SnoaL-like" evidence="1">
    <location>
        <begin position="14"/>
        <end position="138"/>
    </location>
</feature>
<dbReference type="AlphaFoldDB" id="A0A1C5IK59"/>